<organism evidence="1">
    <name type="scientific">Brassica campestris</name>
    <name type="common">Field mustard</name>
    <dbReference type="NCBI Taxonomy" id="3711"/>
    <lineage>
        <taxon>Eukaryota</taxon>
        <taxon>Viridiplantae</taxon>
        <taxon>Streptophyta</taxon>
        <taxon>Embryophyta</taxon>
        <taxon>Tracheophyta</taxon>
        <taxon>Spermatophyta</taxon>
        <taxon>Magnoliopsida</taxon>
        <taxon>eudicotyledons</taxon>
        <taxon>Gunneridae</taxon>
        <taxon>Pentapetalae</taxon>
        <taxon>rosids</taxon>
        <taxon>malvids</taxon>
        <taxon>Brassicales</taxon>
        <taxon>Brassicaceae</taxon>
        <taxon>Brassiceae</taxon>
        <taxon>Brassica</taxon>
    </lineage>
</organism>
<name>A0A3P6B3I2_BRACM</name>
<gene>
    <name evidence="1" type="ORF">BRAA07T28667Z</name>
</gene>
<evidence type="ECO:0000313" key="1">
    <source>
        <dbReference type="EMBL" id="VDC96725.1"/>
    </source>
</evidence>
<dbReference type="AlphaFoldDB" id="A0A3P6B3I2"/>
<protein>
    <submittedName>
        <fullName evidence="1">Uncharacterized protein</fullName>
    </submittedName>
</protein>
<reference evidence="1" key="1">
    <citation type="submission" date="2018-11" db="EMBL/GenBank/DDBJ databases">
        <authorList>
            <consortium name="Genoscope - CEA"/>
            <person name="William W."/>
        </authorList>
    </citation>
    <scope>NUCLEOTIDE SEQUENCE</scope>
</reference>
<sequence length="60" mass="6941">METLLSKTAEYHRAASSVIGMEEIQGRRHGMKLSFIDHIILLEKHPRYSPLRTRGRFFAG</sequence>
<dbReference type="EMBL" id="LR031574">
    <property type="protein sequence ID" value="VDC96725.1"/>
    <property type="molecule type" value="Genomic_DNA"/>
</dbReference>
<proteinExistence type="predicted"/>
<accession>A0A3P6B3I2</accession>